<protein>
    <submittedName>
        <fullName evidence="1">Uncharacterized protein</fullName>
    </submittedName>
</protein>
<feature type="non-terminal residue" evidence="1">
    <location>
        <position position="62"/>
    </location>
</feature>
<comment type="caution">
    <text evidence="1">The sequence shown here is derived from an EMBL/GenBank/DDBJ whole genome shotgun (WGS) entry which is preliminary data.</text>
</comment>
<name>A0A821S2A0_9BILA</name>
<evidence type="ECO:0000313" key="2">
    <source>
        <dbReference type="Proteomes" id="UP000663873"/>
    </source>
</evidence>
<keyword evidence="2" id="KW-1185">Reference proteome</keyword>
<gene>
    <name evidence="1" type="ORF">UJA718_LOCUS43426</name>
</gene>
<accession>A0A821S2A0</accession>
<proteinExistence type="predicted"/>
<organism evidence="1 2">
    <name type="scientific">Rotaria socialis</name>
    <dbReference type="NCBI Taxonomy" id="392032"/>
    <lineage>
        <taxon>Eukaryota</taxon>
        <taxon>Metazoa</taxon>
        <taxon>Spiralia</taxon>
        <taxon>Gnathifera</taxon>
        <taxon>Rotifera</taxon>
        <taxon>Eurotatoria</taxon>
        <taxon>Bdelloidea</taxon>
        <taxon>Philodinida</taxon>
        <taxon>Philodinidae</taxon>
        <taxon>Rotaria</taxon>
    </lineage>
</organism>
<dbReference type="AlphaFoldDB" id="A0A821S2A0"/>
<dbReference type="Proteomes" id="UP000663873">
    <property type="component" value="Unassembled WGS sequence"/>
</dbReference>
<evidence type="ECO:0000313" key="1">
    <source>
        <dbReference type="EMBL" id="CAF4849926.1"/>
    </source>
</evidence>
<dbReference type="EMBL" id="CAJOBP010060618">
    <property type="protein sequence ID" value="CAF4849926.1"/>
    <property type="molecule type" value="Genomic_DNA"/>
</dbReference>
<sequence length="62" mass="7400">MQKSYVSVLAQLSMKDLCEQNVIQSININLFDRFQLEQYCFDLDQYKRSKQITTDNNINHLL</sequence>
<reference evidence="1" key="1">
    <citation type="submission" date="2021-02" db="EMBL/GenBank/DDBJ databases">
        <authorList>
            <person name="Nowell W R."/>
        </authorList>
    </citation>
    <scope>NUCLEOTIDE SEQUENCE</scope>
</reference>